<accession>A0A2P2NRG3</accession>
<evidence type="ECO:0000256" key="1">
    <source>
        <dbReference type="SAM" id="Phobius"/>
    </source>
</evidence>
<keyword evidence="1" id="KW-0472">Membrane</keyword>
<protein>
    <submittedName>
        <fullName evidence="2">Uncharacterized protein MANES_13G151300</fullName>
    </submittedName>
</protein>
<dbReference type="InterPro" id="IPR056894">
    <property type="entry name" value="AtTam38"/>
</dbReference>
<keyword evidence="1" id="KW-1133">Transmembrane helix</keyword>
<name>A0A2P2NRG3_RHIMU</name>
<sequence length="343" mass="37924">MSMPITAPSLPTFKILSFPRLTLQTRNQTIPFHSSLIKTQAFNPKPTYKRLLLLRTRNLGFCVNAENGRGESKDGVNDAEMVARGESTMPERFRYLSKEAPDPPILWPWFVALGFLIYAWRAVLFELGNWRKAALAIVGFVGYLMKILLAFIFHFVGDPITSMIRCVETAIYTVRAFYSSIVTNAPVPELTMIIILASSVIAIAEAAVPNSAICQPYLLTFSGVIGYAAVRSYISEPLFWTLLLGLYGFSQVVKKRDNVTSALPVAAVLAAIGEPWVRVLAIVLFMALAISQHSNKLSDGKDEIEVATTGKRVPVPLLCAALAIGIRLAAKWAGYWHLTWMIV</sequence>
<proteinExistence type="predicted"/>
<feature type="transmembrane region" description="Helical" evidence="1">
    <location>
        <begin position="105"/>
        <end position="123"/>
    </location>
</feature>
<evidence type="ECO:0000313" key="2">
    <source>
        <dbReference type="EMBL" id="MBX45086.1"/>
    </source>
</evidence>
<organism evidence="2">
    <name type="scientific">Rhizophora mucronata</name>
    <name type="common">Asiatic mangrove</name>
    <dbReference type="NCBI Taxonomy" id="61149"/>
    <lineage>
        <taxon>Eukaryota</taxon>
        <taxon>Viridiplantae</taxon>
        <taxon>Streptophyta</taxon>
        <taxon>Embryophyta</taxon>
        <taxon>Tracheophyta</taxon>
        <taxon>Spermatophyta</taxon>
        <taxon>Magnoliopsida</taxon>
        <taxon>eudicotyledons</taxon>
        <taxon>Gunneridae</taxon>
        <taxon>Pentapetalae</taxon>
        <taxon>rosids</taxon>
        <taxon>fabids</taxon>
        <taxon>Malpighiales</taxon>
        <taxon>Rhizophoraceae</taxon>
        <taxon>Rhizophora</taxon>
    </lineage>
</organism>
<feature type="transmembrane region" description="Helical" evidence="1">
    <location>
        <begin position="135"/>
        <end position="156"/>
    </location>
</feature>
<feature type="transmembrane region" description="Helical" evidence="1">
    <location>
        <begin position="265"/>
        <end position="290"/>
    </location>
</feature>
<keyword evidence="1" id="KW-0812">Transmembrane</keyword>
<dbReference type="AlphaFoldDB" id="A0A2P2NRG3"/>
<dbReference type="Pfam" id="PF25114">
    <property type="entry name" value="AtTam38"/>
    <property type="match status" value="1"/>
</dbReference>
<reference evidence="2" key="1">
    <citation type="submission" date="2018-02" db="EMBL/GenBank/DDBJ databases">
        <title>Rhizophora mucronata_Transcriptome.</title>
        <authorList>
            <person name="Meera S.P."/>
            <person name="Sreeshan A."/>
            <person name="Augustine A."/>
        </authorList>
    </citation>
    <scope>NUCLEOTIDE SEQUENCE</scope>
    <source>
        <tissue evidence="2">Leaf</tissue>
    </source>
</reference>
<dbReference type="EMBL" id="GGEC01064602">
    <property type="protein sequence ID" value="MBX45086.1"/>
    <property type="molecule type" value="Transcribed_RNA"/>
</dbReference>
<feature type="transmembrane region" description="Helical" evidence="1">
    <location>
        <begin position="190"/>
        <end position="208"/>
    </location>
</feature>